<dbReference type="Pfam" id="PF04520">
    <property type="entry name" value="Senescence_reg"/>
    <property type="match status" value="1"/>
</dbReference>
<dbReference type="PANTHER" id="PTHR33083">
    <property type="entry name" value="EXPRESSED PROTEIN"/>
    <property type="match status" value="1"/>
</dbReference>
<evidence type="ECO:0000256" key="1">
    <source>
        <dbReference type="ARBA" id="ARBA00034773"/>
    </source>
</evidence>
<reference evidence="3 4" key="1">
    <citation type="journal article" date="2022" name="Cell">
        <title>Repeat-based holocentromeres influence genome architecture and karyotype evolution.</title>
        <authorList>
            <person name="Hofstatter P.G."/>
            <person name="Thangavel G."/>
            <person name="Lux T."/>
            <person name="Neumann P."/>
            <person name="Vondrak T."/>
            <person name="Novak P."/>
            <person name="Zhang M."/>
            <person name="Costa L."/>
            <person name="Castellani M."/>
            <person name="Scott A."/>
            <person name="Toegelov H."/>
            <person name="Fuchs J."/>
            <person name="Mata-Sucre Y."/>
            <person name="Dias Y."/>
            <person name="Vanzela A.L.L."/>
            <person name="Huettel B."/>
            <person name="Almeida C.C.S."/>
            <person name="Simkova H."/>
            <person name="Souza G."/>
            <person name="Pedrosa-Harand A."/>
            <person name="Macas J."/>
            <person name="Mayer K.F.X."/>
            <person name="Houben A."/>
            <person name="Marques A."/>
        </authorList>
    </citation>
    <scope>NUCLEOTIDE SEQUENCE [LARGE SCALE GENOMIC DNA]</scope>
    <source>
        <strain evidence="3">RhyTen1mFocal</strain>
    </source>
</reference>
<proteinExistence type="inferred from homology"/>
<keyword evidence="4" id="KW-1185">Reference proteome</keyword>
<sequence>MEELEERDILWPDQNNHSTELAVNASSMPNSQESRSIRASAPITIPSREVAQSQRDFEMDSDEHEEDGSSNRPYKKIVPPHVIVARRFADRMFSVCFGNGRTLRGRDLVTFRNTIFRMTGFIE</sequence>
<dbReference type="Proteomes" id="UP001210211">
    <property type="component" value="Unassembled WGS sequence"/>
</dbReference>
<name>A0AAD5Z2E5_9POAL</name>
<comment type="similarity">
    <text evidence="1">Belongs to the senescence regulator S40 family.</text>
</comment>
<protein>
    <submittedName>
        <fullName evidence="3">Uncharacterized protein</fullName>
    </submittedName>
</protein>
<dbReference type="GO" id="GO:0010150">
    <property type="term" value="P:leaf senescence"/>
    <property type="evidence" value="ECO:0007669"/>
    <property type="project" value="UniProtKB-ARBA"/>
</dbReference>
<evidence type="ECO:0000313" key="4">
    <source>
        <dbReference type="Proteomes" id="UP001210211"/>
    </source>
</evidence>
<accession>A0AAD5Z2E5</accession>
<gene>
    <name evidence="3" type="ORF">LUZ61_021098</name>
</gene>
<dbReference type="InterPro" id="IPR007608">
    <property type="entry name" value="Senescence_reg_S40"/>
</dbReference>
<dbReference type="PANTHER" id="PTHR33083:SF49">
    <property type="entry name" value="SENESCENCE REGULATOR"/>
    <property type="match status" value="1"/>
</dbReference>
<dbReference type="AlphaFoldDB" id="A0AAD5Z2E5"/>
<feature type="compositionally biased region" description="Polar residues" evidence="2">
    <location>
        <begin position="13"/>
        <end position="34"/>
    </location>
</feature>
<evidence type="ECO:0000313" key="3">
    <source>
        <dbReference type="EMBL" id="KAJ3678934.1"/>
    </source>
</evidence>
<feature type="region of interest" description="Disordered" evidence="2">
    <location>
        <begin position="1"/>
        <end position="75"/>
    </location>
</feature>
<evidence type="ECO:0000256" key="2">
    <source>
        <dbReference type="SAM" id="MobiDB-lite"/>
    </source>
</evidence>
<comment type="caution">
    <text evidence="3">The sequence shown here is derived from an EMBL/GenBank/DDBJ whole genome shotgun (WGS) entry which is preliminary data.</text>
</comment>
<dbReference type="EMBL" id="JAMRDG010000020">
    <property type="protein sequence ID" value="KAJ3678934.1"/>
    <property type="molecule type" value="Genomic_DNA"/>
</dbReference>
<organism evidence="3 4">
    <name type="scientific">Rhynchospora tenuis</name>
    <dbReference type="NCBI Taxonomy" id="198213"/>
    <lineage>
        <taxon>Eukaryota</taxon>
        <taxon>Viridiplantae</taxon>
        <taxon>Streptophyta</taxon>
        <taxon>Embryophyta</taxon>
        <taxon>Tracheophyta</taxon>
        <taxon>Spermatophyta</taxon>
        <taxon>Magnoliopsida</taxon>
        <taxon>Liliopsida</taxon>
        <taxon>Poales</taxon>
        <taxon>Cyperaceae</taxon>
        <taxon>Cyperoideae</taxon>
        <taxon>Rhynchosporeae</taxon>
        <taxon>Rhynchospora</taxon>
    </lineage>
</organism>
<feature type="compositionally biased region" description="Acidic residues" evidence="2">
    <location>
        <begin position="59"/>
        <end position="68"/>
    </location>
</feature>